<dbReference type="AlphaFoldDB" id="A0A401V3V6"/>
<name>A0A401V3V6_9CELL</name>
<evidence type="ECO:0000313" key="1">
    <source>
        <dbReference type="EMBL" id="GCD21584.1"/>
    </source>
</evidence>
<evidence type="ECO:0000313" key="2">
    <source>
        <dbReference type="Proteomes" id="UP000288246"/>
    </source>
</evidence>
<proteinExistence type="predicted"/>
<sequence>MNVAPRRTIAEDSRRRPMKVNVGAEALRLRRRGACAAGAAVAAAGAGARLFSEVTMGS</sequence>
<organism evidence="1 2">
    <name type="scientific">Cellulomonas algicola</name>
    <dbReference type="NCBI Taxonomy" id="2071633"/>
    <lineage>
        <taxon>Bacteria</taxon>
        <taxon>Bacillati</taxon>
        <taxon>Actinomycetota</taxon>
        <taxon>Actinomycetes</taxon>
        <taxon>Micrococcales</taxon>
        <taxon>Cellulomonadaceae</taxon>
        <taxon>Cellulomonas</taxon>
    </lineage>
</organism>
<gene>
    <name evidence="1" type="ORF">CTKZ_31460</name>
</gene>
<accession>A0A401V3V6</accession>
<comment type="caution">
    <text evidence="1">The sequence shown here is derived from an EMBL/GenBank/DDBJ whole genome shotgun (WGS) entry which is preliminary data.</text>
</comment>
<dbReference type="Proteomes" id="UP000288246">
    <property type="component" value="Unassembled WGS sequence"/>
</dbReference>
<protein>
    <submittedName>
        <fullName evidence="1">Uncharacterized protein</fullName>
    </submittedName>
</protein>
<keyword evidence="2" id="KW-1185">Reference proteome</keyword>
<dbReference type="EMBL" id="BHYL01000311">
    <property type="protein sequence ID" value="GCD21584.1"/>
    <property type="molecule type" value="Genomic_DNA"/>
</dbReference>
<reference evidence="1 2" key="1">
    <citation type="submission" date="2018-11" db="EMBL/GenBank/DDBJ databases">
        <title>Draft genome sequence of Cellulomonas takizawaensis strain TKZ-21.</title>
        <authorList>
            <person name="Yamamura H."/>
            <person name="Hayashi T."/>
            <person name="Hamada M."/>
            <person name="Serisawa Y."/>
            <person name="Matsuyama K."/>
            <person name="Nakagawa Y."/>
            <person name="Otoguro M."/>
            <person name="Yanagida F."/>
            <person name="Hayakawa M."/>
        </authorList>
    </citation>
    <scope>NUCLEOTIDE SEQUENCE [LARGE SCALE GENOMIC DNA]</scope>
    <source>
        <strain evidence="1 2">TKZ-21</strain>
    </source>
</reference>